<dbReference type="RefSeq" id="WP_212325451.1">
    <property type="nucleotide sequence ID" value="NZ_AP024463.1"/>
</dbReference>
<proteinExistence type="predicted"/>
<feature type="transmembrane region" description="Helical" evidence="1">
    <location>
        <begin position="227"/>
        <end position="245"/>
    </location>
</feature>
<keyword evidence="3" id="KW-1185">Reference proteome</keyword>
<sequence length="253" mass="24983">MIIPRQVLAIETRKLMQATVTRVATTAALLLVTLTVAGGYAAATLAPGSQMGSKAASLMTTGGWTGLTALAAVSTGVTSLLAAGIVMAWLVGREFTDGTVVGLFALPVSRSAIALAKVLAAAAWASLLAVASGLLTGLAGICLGLAPAGAAASVGVITLSGVLLGVSALPVAWFATLGRGYLTGIAGTLGVVVVTNLASGFGIGNFIPWAVPVLWATPGSGTDPLALALPLAVGIAGAFLTARSWEHLQLGDR</sequence>
<gene>
    <name evidence="2" type="ORF">J5A65_03680</name>
</gene>
<feature type="transmembrane region" description="Helical" evidence="1">
    <location>
        <begin position="63"/>
        <end position="92"/>
    </location>
</feature>
<dbReference type="Proteomes" id="UP000678513">
    <property type="component" value="Chromosome"/>
</dbReference>
<organism evidence="2 3">
    <name type="scientific">Arachnia rubra</name>
    <dbReference type="NCBI Taxonomy" id="1547448"/>
    <lineage>
        <taxon>Bacteria</taxon>
        <taxon>Bacillati</taxon>
        <taxon>Actinomycetota</taxon>
        <taxon>Actinomycetes</taxon>
        <taxon>Propionibacteriales</taxon>
        <taxon>Propionibacteriaceae</taxon>
        <taxon>Arachnia</taxon>
    </lineage>
</organism>
<name>A0ABX7Y6L7_9ACTN</name>
<feature type="transmembrane region" description="Helical" evidence="1">
    <location>
        <begin position="152"/>
        <end position="174"/>
    </location>
</feature>
<dbReference type="EMBL" id="CP072384">
    <property type="protein sequence ID" value="QUC08845.1"/>
    <property type="molecule type" value="Genomic_DNA"/>
</dbReference>
<keyword evidence="1" id="KW-0812">Transmembrane</keyword>
<dbReference type="Pfam" id="PF12730">
    <property type="entry name" value="ABC2_membrane_4"/>
    <property type="match status" value="1"/>
</dbReference>
<protein>
    <submittedName>
        <fullName evidence="2">ABC transporter permease</fullName>
    </submittedName>
</protein>
<evidence type="ECO:0000256" key="1">
    <source>
        <dbReference type="SAM" id="Phobius"/>
    </source>
</evidence>
<feature type="transmembrane region" description="Helical" evidence="1">
    <location>
        <begin position="20"/>
        <end position="43"/>
    </location>
</feature>
<keyword evidence="1" id="KW-0472">Membrane</keyword>
<feature type="transmembrane region" description="Helical" evidence="1">
    <location>
        <begin position="181"/>
        <end position="207"/>
    </location>
</feature>
<evidence type="ECO:0000313" key="2">
    <source>
        <dbReference type="EMBL" id="QUC08845.1"/>
    </source>
</evidence>
<accession>A0ABX7Y6L7</accession>
<feature type="transmembrane region" description="Helical" evidence="1">
    <location>
        <begin position="113"/>
        <end position="146"/>
    </location>
</feature>
<keyword evidence="1" id="KW-1133">Transmembrane helix</keyword>
<reference evidence="2 3" key="1">
    <citation type="submission" date="2021-03" db="EMBL/GenBank/DDBJ databases">
        <title>Human Oral Microbial Genomes.</title>
        <authorList>
            <person name="Johnston C.D."/>
            <person name="Chen T."/>
            <person name="Dewhirst F.E."/>
        </authorList>
    </citation>
    <scope>NUCLEOTIDE SEQUENCE [LARGE SCALE GENOMIC DNA]</scope>
    <source>
        <strain evidence="2 3">DSMZ 100122</strain>
    </source>
</reference>
<evidence type="ECO:0000313" key="3">
    <source>
        <dbReference type="Proteomes" id="UP000678513"/>
    </source>
</evidence>